<comment type="caution">
    <text evidence="1">The sequence shown here is derived from an EMBL/GenBank/DDBJ whole genome shotgun (WGS) entry which is preliminary data.</text>
</comment>
<dbReference type="EMBL" id="JAVDXX010000001">
    <property type="protein sequence ID" value="MDR7294504.1"/>
    <property type="molecule type" value="Genomic_DNA"/>
</dbReference>
<name>A0ABU1Z1L0_9MICC</name>
<accession>A0ABU1Z1L0</accession>
<gene>
    <name evidence="1" type="ORF">J2S67_001772</name>
</gene>
<protein>
    <submittedName>
        <fullName evidence="1">Uncharacterized protein</fullName>
    </submittedName>
</protein>
<evidence type="ECO:0000313" key="1">
    <source>
        <dbReference type="EMBL" id="MDR7294504.1"/>
    </source>
</evidence>
<sequence>MSSEYWKNAWAVLNGAKPESIEEASSGASHVVMKVSPQELAEPAAASNSVITHAPMGDYDVVEVAIFDQPAARIRWVADPDEGAGMIGTVKALPGNHFRTGNTGGADGGESADDAEAARQQMQAVVQQLRFAAADEAWNAGADEVYTVVKTSEKEALAEAGWEEVAEVSIS</sequence>
<keyword evidence="2" id="KW-1185">Reference proteome</keyword>
<dbReference type="RefSeq" id="WP_310248331.1">
    <property type="nucleotide sequence ID" value="NZ_JAVDXX010000001.1"/>
</dbReference>
<evidence type="ECO:0000313" key="2">
    <source>
        <dbReference type="Proteomes" id="UP001180715"/>
    </source>
</evidence>
<dbReference type="Proteomes" id="UP001180715">
    <property type="component" value="Unassembled WGS sequence"/>
</dbReference>
<organism evidence="1 2">
    <name type="scientific">Pseudoglutamicibacter albus</name>
    <dbReference type="NCBI Taxonomy" id="98671"/>
    <lineage>
        <taxon>Bacteria</taxon>
        <taxon>Bacillati</taxon>
        <taxon>Actinomycetota</taxon>
        <taxon>Actinomycetes</taxon>
        <taxon>Micrococcales</taxon>
        <taxon>Micrococcaceae</taxon>
        <taxon>Pseudoglutamicibacter</taxon>
    </lineage>
</organism>
<reference evidence="1" key="1">
    <citation type="submission" date="2023-07" db="EMBL/GenBank/DDBJ databases">
        <title>Sequencing the genomes of 1000 actinobacteria strains.</title>
        <authorList>
            <person name="Klenk H.-P."/>
        </authorList>
    </citation>
    <scope>NUCLEOTIDE SEQUENCE</scope>
    <source>
        <strain evidence="1">DSM 13068</strain>
    </source>
</reference>
<proteinExistence type="predicted"/>